<proteinExistence type="predicted"/>
<name>A0A4S2N4H9_9PEZI</name>
<dbReference type="PANTHER" id="PTHR13639:SF2">
    <property type="entry name" value="CYTOCHROME C OXIDASE ASSEMBLY FACTOR 4 HOMOLOG, MITOCHONDRIAL"/>
    <property type="match status" value="1"/>
</dbReference>
<protein>
    <recommendedName>
        <fullName evidence="4">CHCH domain-containing protein</fullName>
    </recommendedName>
</protein>
<feature type="compositionally biased region" description="Basic and acidic residues" evidence="1">
    <location>
        <begin position="48"/>
        <end position="66"/>
    </location>
</feature>
<organism evidence="2 3">
    <name type="scientific">Ascodesmis nigricans</name>
    <dbReference type="NCBI Taxonomy" id="341454"/>
    <lineage>
        <taxon>Eukaryota</taxon>
        <taxon>Fungi</taxon>
        <taxon>Dikarya</taxon>
        <taxon>Ascomycota</taxon>
        <taxon>Pezizomycotina</taxon>
        <taxon>Pezizomycetes</taxon>
        <taxon>Pezizales</taxon>
        <taxon>Ascodesmidaceae</taxon>
        <taxon>Ascodesmis</taxon>
    </lineage>
</organism>
<evidence type="ECO:0000313" key="3">
    <source>
        <dbReference type="Proteomes" id="UP000298138"/>
    </source>
</evidence>
<feature type="region of interest" description="Disordered" evidence="1">
    <location>
        <begin position="36"/>
        <end position="89"/>
    </location>
</feature>
<gene>
    <name evidence="2" type="ORF">EX30DRAFT_99958</name>
</gene>
<dbReference type="GO" id="GO:0005758">
    <property type="term" value="C:mitochondrial intermembrane space"/>
    <property type="evidence" value="ECO:0007669"/>
    <property type="project" value="InterPro"/>
</dbReference>
<dbReference type="Proteomes" id="UP000298138">
    <property type="component" value="Unassembled WGS sequence"/>
</dbReference>
<reference evidence="2 3" key="1">
    <citation type="submission" date="2019-04" db="EMBL/GenBank/DDBJ databases">
        <title>Comparative genomics and transcriptomics to analyze fruiting body development in filamentous ascomycetes.</title>
        <authorList>
            <consortium name="DOE Joint Genome Institute"/>
            <person name="Lutkenhaus R."/>
            <person name="Traeger S."/>
            <person name="Breuer J."/>
            <person name="Kuo A."/>
            <person name="Lipzen A."/>
            <person name="Pangilinan J."/>
            <person name="Dilworth D."/>
            <person name="Sandor L."/>
            <person name="Poggeler S."/>
            <person name="Barry K."/>
            <person name="Grigoriev I.V."/>
            <person name="Nowrousian M."/>
        </authorList>
    </citation>
    <scope>NUCLEOTIDE SEQUENCE [LARGE SCALE GENOMIC DNA]</scope>
    <source>
        <strain evidence="2 3">CBS 389.68</strain>
    </source>
</reference>
<dbReference type="PANTHER" id="PTHR13639">
    <property type="entry name" value="CYTOCHROME C OXIDASE ASSEMBLY FACTOR 4 HOMOLOG, MITOCHONDRIAL"/>
    <property type="match status" value="1"/>
</dbReference>
<dbReference type="InParanoid" id="A0A4S2N4H9"/>
<keyword evidence="3" id="KW-1185">Reference proteome</keyword>
<dbReference type="InterPro" id="IPR039870">
    <property type="entry name" value="Coa4-like"/>
</dbReference>
<dbReference type="STRING" id="341454.A0A4S2N4H9"/>
<evidence type="ECO:0008006" key="4">
    <source>
        <dbReference type="Google" id="ProtNLM"/>
    </source>
</evidence>
<dbReference type="AlphaFoldDB" id="A0A4S2N4H9"/>
<dbReference type="OrthoDB" id="5586401at2759"/>
<evidence type="ECO:0000256" key="1">
    <source>
        <dbReference type="SAM" id="MobiDB-lite"/>
    </source>
</evidence>
<dbReference type="EMBL" id="ML220113">
    <property type="protein sequence ID" value="TGZ84148.1"/>
    <property type="molecule type" value="Genomic_DNA"/>
</dbReference>
<dbReference type="PROSITE" id="PS51808">
    <property type="entry name" value="CHCH"/>
    <property type="match status" value="1"/>
</dbReference>
<evidence type="ECO:0000313" key="2">
    <source>
        <dbReference type="EMBL" id="TGZ84148.1"/>
    </source>
</evidence>
<sequence>MIKFDERSIIDFLDRMFNGPSRSWNYFRLLERSSRRRGTHHPNLPSPQHHDSQVPKMIGKGDKKSDVPPNPQTQSQVPEDDDEPDDWDKRIMATGCAEENERLRFCFVDKKDWRLCLAEMQAFRKCWDEHGNRQRTGMKDV</sequence>
<dbReference type="GO" id="GO:0033617">
    <property type="term" value="P:mitochondrial respiratory chain complex IV assembly"/>
    <property type="evidence" value="ECO:0007669"/>
    <property type="project" value="InterPro"/>
</dbReference>
<accession>A0A4S2N4H9</accession>